<evidence type="ECO:0000313" key="3">
    <source>
        <dbReference type="EMBL" id="TCK28065.1"/>
    </source>
</evidence>
<sequence length="491" mass="52551">MKLIPRAGLIRCAEIWNARTIASATRVDSLAGVIGLTGVSLMGLLSRGILAGHDAGMEREHSNGLAIDGGFPVRTLPLPYEFPGANWIGEEERLLVERVVTARSPFRFYGEDSQHMVETLEREWCAAFGHGHAVAVASATSGLSIAMSALEIGPGDEVLLPGYLWVSCVAAVVRSGAIPRLVEIDDSFTIDPVDLERKIGPRSRAVLAVHMNGAPGRIAEVAAICERHGLALIEDCAQAAGATSGGRAVGRFGAIGVFSFQLNKNMTSGEGGMVVCEDTALYRRIVALHDLGYARDANGRLDTADETCQLWGYGVRMSELAGALALAQLRKLPRITTAMRTAKWRIREALSDIPGLGLRTIPCPAGDTGPFLITVLPDEDTARRFAAAVHCEGIAGPGGRSLCVSMRDWGLHWYSNIPSLVRRTSNSRDGFPWSHPANAFAAGYDYRIGALPACDDLHSRSAILSIGSTLAEQDVDDIIRALRKVAHLVLS</sequence>
<dbReference type="Proteomes" id="UP000295030">
    <property type="component" value="Unassembled WGS sequence"/>
</dbReference>
<reference evidence="3 4" key="1">
    <citation type="submission" date="2019-03" db="EMBL/GenBank/DDBJ databases">
        <title>Genomic Encyclopedia of Type Strains, Phase IV (KMG-IV): sequencing the most valuable type-strain genomes for metagenomic binning, comparative biology and taxonomic classification.</title>
        <authorList>
            <person name="Goeker M."/>
        </authorList>
    </citation>
    <scope>NUCLEOTIDE SEQUENCE [LARGE SCALE GENOMIC DNA]</scope>
    <source>
        <strain evidence="3 4">DSM 101</strain>
    </source>
</reference>
<dbReference type="GO" id="GO:0030170">
    <property type="term" value="F:pyridoxal phosphate binding"/>
    <property type="evidence" value="ECO:0007669"/>
    <property type="project" value="TreeGrafter"/>
</dbReference>
<proteinExistence type="inferred from homology"/>
<dbReference type="PANTHER" id="PTHR30244">
    <property type="entry name" value="TRANSAMINASE"/>
    <property type="match status" value="1"/>
</dbReference>
<evidence type="ECO:0000256" key="2">
    <source>
        <dbReference type="RuleBase" id="RU004508"/>
    </source>
</evidence>
<protein>
    <submittedName>
        <fullName evidence="3">8-amino-3,8-dideoxy-alpha-D-manno-octulosonate transaminase</fullName>
    </submittedName>
</protein>
<dbReference type="Gene3D" id="3.90.1150.10">
    <property type="entry name" value="Aspartate Aminotransferase, domain 1"/>
    <property type="match status" value="1"/>
</dbReference>
<evidence type="ECO:0000256" key="1">
    <source>
        <dbReference type="ARBA" id="ARBA00037999"/>
    </source>
</evidence>
<name>A0A4R1I367_ANCAQ</name>
<dbReference type="SUPFAM" id="SSF53383">
    <property type="entry name" value="PLP-dependent transferases"/>
    <property type="match status" value="1"/>
</dbReference>
<dbReference type="InterPro" id="IPR000653">
    <property type="entry name" value="DegT/StrS_aminotransferase"/>
</dbReference>
<keyword evidence="2" id="KW-0663">Pyridoxal phosphate</keyword>
<keyword evidence="4" id="KW-1185">Reference proteome</keyword>
<dbReference type="Pfam" id="PF01041">
    <property type="entry name" value="DegT_DnrJ_EryC1"/>
    <property type="match status" value="1"/>
</dbReference>
<comment type="caution">
    <text evidence="3">The sequence shown here is derived from an EMBL/GenBank/DDBJ whole genome shotgun (WGS) entry which is preliminary data.</text>
</comment>
<dbReference type="GO" id="GO:0008483">
    <property type="term" value="F:transaminase activity"/>
    <property type="evidence" value="ECO:0007669"/>
    <property type="project" value="TreeGrafter"/>
</dbReference>
<dbReference type="InterPro" id="IPR015421">
    <property type="entry name" value="PyrdxlP-dep_Trfase_major"/>
</dbReference>
<comment type="similarity">
    <text evidence="1 2">Belongs to the DegT/DnrJ/EryC1 family.</text>
</comment>
<evidence type="ECO:0000313" key="4">
    <source>
        <dbReference type="Proteomes" id="UP000295030"/>
    </source>
</evidence>
<dbReference type="EMBL" id="SMFY01000002">
    <property type="protein sequence ID" value="TCK28065.1"/>
    <property type="molecule type" value="Genomic_DNA"/>
</dbReference>
<dbReference type="GO" id="GO:0000271">
    <property type="term" value="P:polysaccharide biosynthetic process"/>
    <property type="evidence" value="ECO:0007669"/>
    <property type="project" value="TreeGrafter"/>
</dbReference>
<dbReference type="Gene3D" id="3.40.640.10">
    <property type="entry name" value="Type I PLP-dependent aspartate aminotransferase-like (Major domain)"/>
    <property type="match status" value="1"/>
</dbReference>
<dbReference type="PANTHER" id="PTHR30244:SF34">
    <property type="entry name" value="DTDP-4-AMINO-4,6-DIDEOXYGALACTOSE TRANSAMINASE"/>
    <property type="match status" value="1"/>
</dbReference>
<dbReference type="InterPro" id="IPR015424">
    <property type="entry name" value="PyrdxlP-dep_Trfase"/>
</dbReference>
<dbReference type="InterPro" id="IPR015422">
    <property type="entry name" value="PyrdxlP-dep_Trfase_small"/>
</dbReference>
<dbReference type="AlphaFoldDB" id="A0A4R1I367"/>
<organism evidence="3 4">
    <name type="scientific">Ancylobacter aquaticus</name>
    <dbReference type="NCBI Taxonomy" id="100"/>
    <lineage>
        <taxon>Bacteria</taxon>
        <taxon>Pseudomonadati</taxon>
        <taxon>Pseudomonadota</taxon>
        <taxon>Alphaproteobacteria</taxon>
        <taxon>Hyphomicrobiales</taxon>
        <taxon>Xanthobacteraceae</taxon>
        <taxon>Ancylobacter</taxon>
    </lineage>
</organism>
<gene>
    <name evidence="3" type="ORF">EV667_2061</name>
</gene>
<accession>A0A4R1I367</accession>